<protein>
    <recommendedName>
        <fullName evidence="4">Toprim domain-containing protein</fullName>
    </recommendedName>
</protein>
<feature type="compositionally biased region" description="Basic and acidic residues" evidence="1">
    <location>
        <begin position="304"/>
        <end position="316"/>
    </location>
</feature>
<name>A0ABR4Z5J5_9NOCA</name>
<evidence type="ECO:0000256" key="1">
    <source>
        <dbReference type="SAM" id="MobiDB-lite"/>
    </source>
</evidence>
<evidence type="ECO:0008006" key="4">
    <source>
        <dbReference type="Google" id="ProtNLM"/>
    </source>
</evidence>
<accession>A0ABR4Z5J5</accession>
<gene>
    <name evidence="2" type="ORF">FG87_36120</name>
</gene>
<proteinExistence type="predicted"/>
<sequence>MNRPDPRTPSAGPSYLLITTALKRTMGAGHGTNDPTRWTNYLCPVHEGDGRPHTPSLGVRYDPDQARTIVRCWATCDDEKVLARLPHPTENRSLGVRDMFDRLPERRRDNQATSPGSGEGRRAAGVVSPVEQAILAARFPILSKPELGVQTGPPVRMDTYRYRWPDGHVEGAVIRIHIPHEHGVKKSFYQRHWTGTQWEDAGFAPIPFQLPDIREALDTGREIYLCEGEKDVLRANRAGQIATCNVGGAGSWTPEHARWLAGAARVIVVADRDRPGYRHAAKVADTLTGRVGEVRVMQARGGKDLSDHLDAGHELGELDPVPYLDRPQPQQQDRFRGPAVSRTRTRSR</sequence>
<dbReference type="EMBL" id="JNFP01000065">
    <property type="protein sequence ID" value="KIA60549.1"/>
    <property type="molecule type" value="Genomic_DNA"/>
</dbReference>
<organism evidence="2 3">
    <name type="scientific">Nocardia vulneris</name>
    <dbReference type="NCBI Taxonomy" id="1141657"/>
    <lineage>
        <taxon>Bacteria</taxon>
        <taxon>Bacillati</taxon>
        <taxon>Actinomycetota</taxon>
        <taxon>Actinomycetes</taxon>
        <taxon>Mycobacteriales</taxon>
        <taxon>Nocardiaceae</taxon>
        <taxon>Nocardia</taxon>
    </lineage>
</organism>
<dbReference type="InterPro" id="IPR034154">
    <property type="entry name" value="TOPRIM_DnaG/twinkle"/>
</dbReference>
<feature type="compositionally biased region" description="Basic and acidic residues" evidence="1">
    <location>
        <begin position="98"/>
        <end position="110"/>
    </location>
</feature>
<dbReference type="RefSeq" id="WP_052281251.1">
    <property type="nucleotide sequence ID" value="NZ_BDCI01000023.1"/>
</dbReference>
<feature type="region of interest" description="Disordered" evidence="1">
    <location>
        <begin position="304"/>
        <end position="348"/>
    </location>
</feature>
<dbReference type="Proteomes" id="UP000031364">
    <property type="component" value="Unassembled WGS sequence"/>
</dbReference>
<dbReference type="CDD" id="cd01029">
    <property type="entry name" value="TOPRIM_primases"/>
    <property type="match status" value="1"/>
</dbReference>
<reference evidence="2 3" key="1">
    <citation type="journal article" date="2014" name="Int. J. Syst. Evol. Microbiol.">
        <title>Nocardia vulneris sp. nov., isolated from wounds of human patients in North America.</title>
        <authorList>
            <person name="Lasker B.A."/>
            <person name="Bell M."/>
            <person name="Klenk H.P."/>
            <person name="Sproer C."/>
            <person name="Schumann C."/>
            <person name="Schumann P."/>
            <person name="Brown J.M."/>
        </authorList>
    </citation>
    <scope>NUCLEOTIDE SEQUENCE [LARGE SCALE GENOMIC DNA]</scope>
    <source>
        <strain evidence="2 3">W9851</strain>
    </source>
</reference>
<evidence type="ECO:0000313" key="3">
    <source>
        <dbReference type="Proteomes" id="UP000031364"/>
    </source>
</evidence>
<evidence type="ECO:0000313" key="2">
    <source>
        <dbReference type="EMBL" id="KIA60549.1"/>
    </source>
</evidence>
<dbReference type="SUPFAM" id="SSF56731">
    <property type="entry name" value="DNA primase core"/>
    <property type="match status" value="1"/>
</dbReference>
<dbReference type="Pfam" id="PF13155">
    <property type="entry name" value="Toprim_2"/>
    <property type="match status" value="1"/>
</dbReference>
<dbReference type="Gene3D" id="3.40.1360.10">
    <property type="match status" value="1"/>
</dbReference>
<comment type="caution">
    <text evidence="2">The sequence shown here is derived from an EMBL/GenBank/DDBJ whole genome shotgun (WGS) entry which is preliminary data.</text>
</comment>
<feature type="region of interest" description="Disordered" evidence="1">
    <location>
        <begin position="91"/>
        <end position="125"/>
    </location>
</feature>
<keyword evidence="3" id="KW-1185">Reference proteome</keyword>